<dbReference type="InterPro" id="IPR049492">
    <property type="entry name" value="BD-FAE-like_dom"/>
</dbReference>
<dbReference type="PANTHER" id="PTHR48081">
    <property type="entry name" value="AB HYDROLASE SUPERFAMILY PROTEIN C4A8.06C"/>
    <property type="match status" value="1"/>
</dbReference>
<dbReference type="InterPro" id="IPR029058">
    <property type="entry name" value="AB_hydrolase_fold"/>
</dbReference>
<reference evidence="5 6" key="1">
    <citation type="submission" date="2016-10" db="EMBL/GenBank/DDBJ databases">
        <authorList>
            <person name="de Groot N.N."/>
        </authorList>
    </citation>
    <scope>NUCLEOTIDE SEQUENCE [LARGE SCALE GENOMIC DNA]</scope>
    <source>
        <strain evidence="5 6">DSM 44993</strain>
    </source>
</reference>
<dbReference type="RefSeq" id="WP_091616960.1">
    <property type="nucleotide sequence ID" value="NZ_FOEF01000004.1"/>
</dbReference>
<proteinExistence type="predicted"/>
<dbReference type="STRING" id="394193.SAMN04489732_104391"/>
<dbReference type="Gene3D" id="3.40.50.1820">
    <property type="entry name" value="alpha/beta hydrolase"/>
    <property type="match status" value="1"/>
</dbReference>
<accession>A0A1H8VZM2</accession>
<dbReference type="AlphaFoldDB" id="A0A1H8VZM2"/>
<feature type="chain" id="PRO_5039053704" evidence="3">
    <location>
        <begin position="21"/>
        <end position="385"/>
    </location>
</feature>
<evidence type="ECO:0000256" key="2">
    <source>
        <dbReference type="SAM" id="MobiDB-lite"/>
    </source>
</evidence>
<organism evidence="5 6">
    <name type="scientific">Amycolatopsis saalfeldensis</name>
    <dbReference type="NCBI Taxonomy" id="394193"/>
    <lineage>
        <taxon>Bacteria</taxon>
        <taxon>Bacillati</taxon>
        <taxon>Actinomycetota</taxon>
        <taxon>Actinomycetes</taxon>
        <taxon>Pseudonocardiales</taxon>
        <taxon>Pseudonocardiaceae</taxon>
        <taxon>Amycolatopsis</taxon>
    </lineage>
</organism>
<feature type="domain" description="BD-FAE-like" evidence="4">
    <location>
        <begin position="119"/>
        <end position="334"/>
    </location>
</feature>
<feature type="compositionally biased region" description="Pro residues" evidence="2">
    <location>
        <begin position="48"/>
        <end position="57"/>
    </location>
</feature>
<keyword evidence="3" id="KW-0732">Signal</keyword>
<evidence type="ECO:0000256" key="1">
    <source>
        <dbReference type="ARBA" id="ARBA00022801"/>
    </source>
</evidence>
<feature type="signal peptide" evidence="3">
    <location>
        <begin position="1"/>
        <end position="20"/>
    </location>
</feature>
<evidence type="ECO:0000259" key="4">
    <source>
        <dbReference type="Pfam" id="PF20434"/>
    </source>
</evidence>
<evidence type="ECO:0000313" key="6">
    <source>
        <dbReference type="Proteomes" id="UP000198582"/>
    </source>
</evidence>
<keyword evidence="1" id="KW-0378">Hydrolase</keyword>
<sequence length="385" mass="39031">MRSARLSLGALAVVAALAVAACSGGSTEASPGSSVPSSSTSSSACPSSPAPAGPPGAGPAGAPTPQVKLVVPVDTSTSTVLKPDPAQQIQCGKVQVDTKDNVAFAAPKLADGKTKQLRMDIQVPRTPGPKPLVVYVPGGGFVQADKQGNLPLRTYAADAGFVVASIQYRVQPDGATYTDSIADVKSAIRYLRAHASAYQIDPGKVGVWGDSAGGYLVAMVGVTNGDKRYDIGDNLDQSSDVQAVVDKFGASDLSKLESDYDAASQQAAAGLMTVVGKYVNGPASTQPASATPAAIAAANPITHVKPADPPFVIFHGSADTLISPSQTLMLQNALKAAGVKSTRYVVGGAGHGDLSFTGDTKSALQWTSANVAAPLLDFLNQSLKG</sequence>
<protein>
    <submittedName>
        <fullName evidence="5">Acetyl esterase/lipase</fullName>
    </submittedName>
</protein>
<dbReference type="SUPFAM" id="SSF53474">
    <property type="entry name" value="alpha/beta-Hydrolases"/>
    <property type="match status" value="1"/>
</dbReference>
<evidence type="ECO:0000313" key="5">
    <source>
        <dbReference type="EMBL" id="SEP20388.1"/>
    </source>
</evidence>
<gene>
    <name evidence="5" type="ORF">SAMN04489732_104391</name>
</gene>
<feature type="compositionally biased region" description="Low complexity" evidence="2">
    <location>
        <begin position="25"/>
        <end position="47"/>
    </location>
</feature>
<keyword evidence="6" id="KW-1185">Reference proteome</keyword>
<dbReference type="PANTHER" id="PTHR48081:SF13">
    <property type="entry name" value="ALPHA_BETA HYDROLASE"/>
    <property type="match status" value="1"/>
</dbReference>
<dbReference type="OrthoDB" id="9803828at2"/>
<dbReference type="Pfam" id="PF20434">
    <property type="entry name" value="BD-FAE"/>
    <property type="match status" value="1"/>
</dbReference>
<dbReference type="InterPro" id="IPR050300">
    <property type="entry name" value="GDXG_lipolytic_enzyme"/>
</dbReference>
<dbReference type="PROSITE" id="PS51257">
    <property type="entry name" value="PROKAR_LIPOPROTEIN"/>
    <property type="match status" value="1"/>
</dbReference>
<evidence type="ECO:0000256" key="3">
    <source>
        <dbReference type="SAM" id="SignalP"/>
    </source>
</evidence>
<dbReference type="EMBL" id="FOEF01000004">
    <property type="protein sequence ID" value="SEP20388.1"/>
    <property type="molecule type" value="Genomic_DNA"/>
</dbReference>
<dbReference type="GO" id="GO:0016787">
    <property type="term" value="F:hydrolase activity"/>
    <property type="evidence" value="ECO:0007669"/>
    <property type="project" value="UniProtKB-KW"/>
</dbReference>
<feature type="region of interest" description="Disordered" evidence="2">
    <location>
        <begin position="25"/>
        <end position="66"/>
    </location>
</feature>
<name>A0A1H8VZM2_9PSEU</name>
<dbReference type="Proteomes" id="UP000198582">
    <property type="component" value="Unassembled WGS sequence"/>
</dbReference>